<dbReference type="PANTHER" id="PTHR11005">
    <property type="entry name" value="LYSOSOMAL ACID LIPASE-RELATED"/>
    <property type="match status" value="1"/>
</dbReference>
<dbReference type="AlphaFoldDB" id="A0A7J7KFC5"/>
<reference evidence="1" key="1">
    <citation type="submission" date="2020-06" db="EMBL/GenBank/DDBJ databases">
        <title>Draft genome of Bugula neritina, a colonial animal packing powerful symbionts and potential medicines.</title>
        <authorList>
            <person name="Rayko M."/>
        </authorList>
    </citation>
    <scope>NUCLEOTIDE SEQUENCE [LARGE SCALE GENOMIC DNA]</scope>
    <source>
        <strain evidence="1">Kwan_BN1</strain>
    </source>
</reference>
<dbReference type="InterPro" id="IPR029058">
    <property type="entry name" value="AB_hydrolase_fold"/>
</dbReference>
<accession>A0A7J7KFC5</accession>
<name>A0A7J7KFC5_BUGNE</name>
<dbReference type="EMBL" id="VXIV02000646">
    <property type="protein sequence ID" value="KAF6036935.1"/>
    <property type="molecule type" value="Genomic_DNA"/>
</dbReference>
<evidence type="ECO:0000313" key="2">
    <source>
        <dbReference type="Proteomes" id="UP000593567"/>
    </source>
</evidence>
<dbReference type="Gene3D" id="3.40.50.1820">
    <property type="entry name" value="alpha/beta hydrolase"/>
    <property type="match status" value="1"/>
</dbReference>
<dbReference type="OrthoDB" id="9974421at2759"/>
<sequence>MAARSAAGSTLVRQQRISSIMGCRIPPSYNISNIRNAPVSIFWAENDWLADPQDVHYIIKNLPTLKESFYIPKWDHLDFIWAMDAKPVVYDHIVKILSRTNY</sequence>
<proteinExistence type="predicted"/>
<keyword evidence="2" id="KW-1185">Reference proteome</keyword>
<protein>
    <submittedName>
        <fullName evidence="1">Uncharacterized protein</fullName>
    </submittedName>
</protein>
<dbReference type="Proteomes" id="UP000593567">
    <property type="component" value="Unassembled WGS sequence"/>
</dbReference>
<comment type="caution">
    <text evidence="1">The sequence shown here is derived from an EMBL/GenBank/DDBJ whole genome shotgun (WGS) entry which is preliminary data.</text>
</comment>
<gene>
    <name evidence="1" type="ORF">EB796_004754</name>
</gene>
<dbReference type="SUPFAM" id="SSF53474">
    <property type="entry name" value="alpha/beta-Hydrolases"/>
    <property type="match status" value="1"/>
</dbReference>
<organism evidence="1 2">
    <name type="scientific">Bugula neritina</name>
    <name type="common">Brown bryozoan</name>
    <name type="synonym">Sertularia neritina</name>
    <dbReference type="NCBI Taxonomy" id="10212"/>
    <lineage>
        <taxon>Eukaryota</taxon>
        <taxon>Metazoa</taxon>
        <taxon>Spiralia</taxon>
        <taxon>Lophotrochozoa</taxon>
        <taxon>Bryozoa</taxon>
        <taxon>Gymnolaemata</taxon>
        <taxon>Cheilostomatida</taxon>
        <taxon>Flustrina</taxon>
        <taxon>Buguloidea</taxon>
        <taxon>Bugulidae</taxon>
        <taxon>Bugula</taxon>
    </lineage>
</organism>
<evidence type="ECO:0000313" key="1">
    <source>
        <dbReference type="EMBL" id="KAF6036935.1"/>
    </source>
</evidence>